<feature type="region of interest" description="Disordered" evidence="1">
    <location>
        <begin position="24"/>
        <end position="61"/>
    </location>
</feature>
<protein>
    <submittedName>
        <fullName evidence="2">Uncharacterized protein</fullName>
    </submittedName>
</protein>
<accession>A0ABN7NG30</accession>
<keyword evidence="3" id="KW-1185">Reference proteome</keyword>
<reference evidence="2" key="1">
    <citation type="submission" date="2021-03" db="EMBL/GenBank/DDBJ databases">
        <authorList>
            <person name="Tran Van P."/>
        </authorList>
    </citation>
    <scope>NUCLEOTIDE SEQUENCE</scope>
</reference>
<evidence type="ECO:0000313" key="3">
    <source>
        <dbReference type="Proteomes" id="UP001153148"/>
    </source>
</evidence>
<sequence>MMQRKADKFALRLADEEAAICVLPTAASAEDPDDPPPVDANSQPGPSTEPQSAPLTFTRPCNEETWQKLAPDFTYEEYIAADNITVWGTLDDADIIREQQESSNEEGEEEMEEEPEDIPTTKDVLKAGDVYSRALKHQSAGEELCSSKLHQDNWR</sequence>
<evidence type="ECO:0000256" key="1">
    <source>
        <dbReference type="SAM" id="MobiDB-lite"/>
    </source>
</evidence>
<dbReference type="EMBL" id="CAJPIN010000705">
    <property type="protein sequence ID" value="CAG2053824.1"/>
    <property type="molecule type" value="Genomic_DNA"/>
</dbReference>
<organism evidence="2 3">
    <name type="scientific">Timema podura</name>
    <name type="common">Walking stick</name>
    <dbReference type="NCBI Taxonomy" id="61482"/>
    <lineage>
        <taxon>Eukaryota</taxon>
        <taxon>Metazoa</taxon>
        <taxon>Ecdysozoa</taxon>
        <taxon>Arthropoda</taxon>
        <taxon>Hexapoda</taxon>
        <taxon>Insecta</taxon>
        <taxon>Pterygota</taxon>
        <taxon>Neoptera</taxon>
        <taxon>Polyneoptera</taxon>
        <taxon>Phasmatodea</taxon>
        <taxon>Timematodea</taxon>
        <taxon>Timematoidea</taxon>
        <taxon>Timematidae</taxon>
        <taxon>Timema</taxon>
    </lineage>
</organism>
<feature type="compositionally biased region" description="Polar residues" evidence="1">
    <location>
        <begin position="41"/>
        <end position="55"/>
    </location>
</feature>
<feature type="region of interest" description="Disordered" evidence="1">
    <location>
        <begin position="136"/>
        <end position="155"/>
    </location>
</feature>
<feature type="region of interest" description="Disordered" evidence="1">
    <location>
        <begin position="97"/>
        <end position="123"/>
    </location>
</feature>
<evidence type="ECO:0000313" key="2">
    <source>
        <dbReference type="EMBL" id="CAG2053824.1"/>
    </source>
</evidence>
<feature type="compositionally biased region" description="Acidic residues" evidence="1">
    <location>
        <begin position="103"/>
        <end position="117"/>
    </location>
</feature>
<comment type="caution">
    <text evidence="2">The sequence shown here is derived from an EMBL/GenBank/DDBJ whole genome shotgun (WGS) entry which is preliminary data.</text>
</comment>
<proteinExistence type="predicted"/>
<dbReference type="Proteomes" id="UP001153148">
    <property type="component" value="Unassembled WGS sequence"/>
</dbReference>
<name>A0ABN7NG30_TIMPD</name>
<gene>
    <name evidence="2" type="ORF">TPAB3V08_LOCUS868</name>
</gene>